<evidence type="ECO:0000313" key="6">
    <source>
        <dbReference type="Proteomes" id="UP000046947"/>
    </source>
</evidence>
<dbReference type="Proteomes" id="UP000038802">
    <property type="component" value="Unassembled WGS sequence"/>
</dbReference>
<dbReference type="EMBL" id="CFOH01000752">
    <property type="protein sequence ID" value="CFE68262.1"/>
    <property type="molecule type" value="Genomic_DNA"/>
</dbReference>
<proteinExistence type="predicted"/>
<reference evidence="3" key="1">
    <citation type="submission" date="2015-03" db="EMBL/GenBank/DDBJ databases">
        <authorList>
            <person name="Murphy D."/>
        </authorList>
    </citation>
    <scope>NUCLEOTIDE SEQUENCE [LARGE SCALE GENOMIC DNA]</scope>
    <source>
        <strain evidence="3">K00500041</strain>
    </source>
</reference>
<evidence type="ECO:0000313" key="5">
    <source>
        <dbReference type="Proteomes" id="UP000046680"/>
    </source>
</evidence>
<accession>A0A0T7LYG9</accession>
<gene>
    <name evidence="2" type="ORF">ERS007657_00343</name>
    <name evidence="1" type="ORF">ERS007688_03463</name>
    <name evidence="3" type="ORF">ERS007703_03625</name>
</gene>
<dbReference type="EMBL" id="CGCX01000069">
    <property type="protein sequence ID" value="CFR66378.1"/>
    <property type="molecule type" value="Genomic_DNA"/>
</dbReference>
<evidence type="ECO:0000313" key="4">
    <source>
        <dbReference type="Proteomes" id="UP000038802"/>
    </source>
</evidence>
<dbReference type="Proteomes" id="UP000046947">
    <property type="component" value="Unassembled WGS sequence"/>
</dbReference>
<reference evidence="4 5" key="2">
    <citation type="submission" date="2015-03" db="EMBL/GenBank/DDBJ databases">
        <authorList>
            <consortium name="Pathogen Informatics"/>
        </authorList>
    </citation>
    <scope>NUCLEOTIDE SEQUENCE [LARGE SCALE GENOMIC DNA]</scope>
    <source>
        <strain evidence="2 5">C09601061</strain>
        <strain evidence="1 6">H09601792</strain>
        <strain evidence="4">K00500041</strain>
    </source>
</reference>
<protein>
    <submittedName>
        <fullName evidence="3">Uncharacterized protein</fullName>
    </submittedName>
</protein>
<dbReference type="AlphaFoldDB" id="A0A0T7LYG9"/>
<sequence length="270" mass="29644">MASCLPKLSAVSVRGMPNTVSVATVDRHRLGQHGDLAAHRMPHMQVPIYRHDVGRDVVVARLTAVHDRVGLDEVPREQGIDAQVAAPAERRELGVFCAILIDHSHRMKTHRRLRMPVQVLYLLGQLQRIGPVIVAFAQCEVLATSGGQHILEIGVDTDVGLPQDRPKQLRIAGGVLSYDPRGGVRGGIVSDDHLDGELGPLGGEAVQGLANVLLLVVGDRDDTHLGRIRRCRVNHRALTLPRTAQRPAQRRQWPCGRELAATRFASKYPR</sequence>
<dbReference type="Proteomes" id="UP000046680">
    <property type="component" value="Unassembled WGS sequence"/>
</dbReference>
<organism evidence="3 4">
    <name type="scientific">Mycobacterium tuberculosis</name>
    <dbReference type="NCBI Taxonomy" id="1773"/>
    <lineage>
        <taxon>Bacteria</taxon>
        <taxon>Bacillati</taxon>
        <taxon>Actinomycetota</taxon>
        <taxon>Actinomycetes</taxon>
        <taxon>Mycobacteriales</taxon>
        <taxon>Mycobacteriaceae</taxon>
        <taxon>Mycobacterium</taxon>
        <taxon>Mycobacterium tuberculosis complex</taxon>
    </lineage>
</organism>
<evidence type="ECO:0000313" key="1">
    <source>
        <dbReference type="EMBL" id="CFE68262.1"/>
    </source>
</evidence>
<name>A0A0T7LYG9_MYCTX</name>
<evidence type="ECO:0000313" key="3">
    <source>
        <dbReference type="EMBL" id="COW42404.1"/>
    </source>
</evidence>
<dbReference type="EMBL" id="CSAE01000515">
    <property type="protein sequence ID" value="COW42404.1"/>
    <property type="molecule type" value="Genomic_DNA"/>
</dbReference>
<evidence type="ECO:0000313" key="2">
    <source>
        <dbReference type="EMBL" id="CFR66378.1"/>
    </source>
</evidence>